<keyword evidence="4 6" id="KW-1133">Transmembrane helix</keyword>
<dbReference type="InterPro" id="IPR001509">
    <property type="entry name" value="Epimerase_deHydtase"/>
</dbReference>
<feature type="transmembrane region" description="Helical" evidence="6">
    <location>
        <begin position="298"/>
        <end position="319"/>
    </location>
</feature>
<evidence type="ECO:0000256" key="6">
    <source>
        <dbReference type="SAM" id="Phobius"/>
    </source>
</evidence>
<sequence>MSLRKIVVCGAGFLGRHIAKEIATANIASVPPRSVQISSRKPEKIQNVLMSDATIPKDRLLPAVAADVTKPATLRPAFEGATTVVSLVGIMHGSSQDFENIQWKGAENVALCAKEAGAQVVHFSAIGADPESRIPYVRTKGLAEQSILGICPDATIIRPSLVFGPEDDFFNRFARLAHIMPFMPVFGGGKSRFQPVYVGDLARLVEMISRGDPNIENAIAGKIVEAGGPQAFTYRELMQLVLKYTDRSRPILSLPFVLGALQGAVLEKLPVNLFTVTRAQSPIGADTPEERFSKAEKWFIVSFMSFVGIFSPLTANIYFPAIPTLVQAFHKSTELINLTVTMYMVFQGVGTFDSSSRLPQELVMTARVKAPMVWGPVSDHIGRRPISAACLLILSLSCVGLALVPTSDFWLLMLLRCIQACGSASTIAIGAGVIGDISTRAERGGFFGVFTIGPMVGPAIGPVIGGVLTEHLGWRSIFWFLTIAASMCFIVIILFQPETLRARVDSGRDKAPIIHRPVIPIIGRKAQPTRPTAARVKVPRNPFRLFLNPDVDVLLAISALGCTVFYGVIATISSLFAAIYPELNETTVGLCFLAIGGGMIIGSWANGRLLDYDYSKLQKLAEAPFEGSPNTVDITKEESFPLEKARLRWMPYYILIMAAACAGYGWALERRVSLAVPLVLQFLVGSVSIAIMNDASTLMIDLVPGQSSSVTACNNLIRCTLSAVLVSVIELIIKGIGIGWTYVLHCGISLLVLPLIYVAIRIGPRYRIKRQRLREEELARIVEK</sequence>
<dbReference type="InterPro" id="IPR011701">
    <property type="entry name" value="MFS"/>
</dbReference>
<dbReference type="PROSITE" id="PS50850">
    <property type="entry name" value="MFS"/>
    <property type="match status" value="1"/>
</dbReference>
<feature type="transmembrane region" description="Helical" evidence="6">
    <location>
        <begin position="586"/>
        <end position="606"/>
    </location>
</feature>
<dbReference type="InterPro" id="IPR036259">
    <property type="entry name" value="MFS_trans_sf"/>
</dbReference>
<evidence type="ECO:0000313" key="9">
    <source>
        <dbReference type="Proteomes" id="UP001148786"/>
    </source>
</evidence>
<dbReference type="CDD" id="cd05271">
    <property type="entry name" value="NDUFA9_like_SDR_a"/>
    <property type="match status" value="1"/>
</dbReference>
<feature type="transmembrane region" description="Helical" evidence="6">
    <location>
        <begin position="386"/>
        <end position="404"/>
    </location>
</feature>
<dbReference type="EMBL" id="JANKHO010000057">
    <property type="protein sequence ID" value="KAJ3516378.1"/>
    <property type="molecule type" value="Genomic_DNA"/>
</dbReference>
<dbReference type="SUPFAM" id="SSF51735">
    <property type="entry name" value="NAD(P)-binding Rossmann-fold domains"/>
    <property type="match status" value="1"/>
</dbReference>
<dbReference type="AlphaFoldDB" id="A0A9W8N0L1"/>
<evidence type="ECO:0000313" key="8">
    <source>
        <dbReference type="EMBL" id="KAJ3516378.1"/>
    </source>
</evidence>
<feature type="transmembrane region" description="Helical" evidence="6">
    <location>
        <begin position="649"/>
        <end position="668"/>
    </location>
</feature>
<dbReference type="InterPro" id="IPR036291">
    <property type="entry name" value="NAD(P)-bd_dom_sf"/>
</dbReference>
<protein>
    <recommendedName>
        <fullName evidence="7">Major facilitator superfamily (MFS) profile domain-containing protein</fullName>
    </recommendedName>
</protein>
<feature type="transmembrane region" description="Helical" evidence="6">
    <location>
        <begin position="674"/>
        <end position="695"/>
    </location>
</feature>
<dbReference type="GO" id="GO:0022857">
    <property type="term" value="F:transmembrane transporter activity"/>
    <property type="evidence" value="ECO:0007669"/>
    <property type="project" value="InterPro"/>
</dbReference>
<keyword evidence="9" id="KW-1185">Reference proteome</keyword>
<dbReference type="FunFam" id="1.20.1250.20:FF:000172">
    <property type="entry name" value="MFS multidrug resistance transporter"/>
    <property type="match status" value="1"/>
</dbReference>
<evidence type="ECO:0000256" key="1">
    <source>
        <dbReference type="ARBA" id="ARBA00004141"/>
    </source>
</evidence>
<gene>
    <name evidence="8" type="ORF">NLJ89_g1168</name>
</gene>
<keyword evidence="5 6" id="KW-0472">Membrane</keyword>
<keyword evidence="2" id="KW-0813">Transport</keyword>
<keyword evidence="3 6" id="KW-0812">Transmembrane</keyword>
<comment type="subcellular location">
    <subcellularLocation>
        <location evidence="1">Membrane</location>
        <topology evidence="1">Multi-pass membrane protein</topology>
    </subcellularLocation>
</comment>
<feature type="transmembrane region" description="Helical" evidence="6">
    <location>
        <begin position="410"/>
        <end position="434"/>
    </location>
</feature>
<feature type="transmembrane region" description="Helical" evidence="6">
    <location>
        <begin position="477"/>
        <end position="495"/>
    </location>
</feature>
<evidence type="ECO:0000256" key="4">
    <source>
        <dbReference type="ARBA" id="ARBA00022989"/>
    </source>
</evidence>
<evidence type="ECO:0000256" key="5">
    <source>
        <dbReference type="ARBA" id="ARBA00023136"/>
    </source>
</evidence>
<dbReference type="Gene3D" id="3.40.50.720">
    <property type="entry name" value="NAD(P)-binding Rossmann-like Domain"/>
    <property type="match status" value="1"/>
</dbReference>
<dbReference type="Pfam" id="PF01370">
    <property type="entry name" value="Epimerase"/>
    <property type="match status" value="1"/>
</dbReference>
<dbReference type="PANTHER" id="PTHR23502">
    <property type="entry name" value="MAJOR FACILITATOR SUPERFAMILY"/>
    <property type="match status" value="1"/>
</dbReference>
<reference evidence="8" key="1">
    <citation type="submission" date="2022-07" db="EMBL/GenBank/DDBJ databases">
        <title>Genome Sequence of Agrocybe chaxingu.</title>
        <authorList>
            <person name="Buettner E."/>
        </authorList>
    </citation>
    <scope>NUCLEOTIDE SEQUENCE</scope>
    <source>
        <strain evidence="8">MP-N11</strain>
    </source>
</reference>
<dbReference type="InterPro" id="IPR020846">
    <property type="entry name" value="MFS_dom"/>
</dbReference>
<dbReference type="PANTHER" id="PTHR23502:SF51">
    <property type="entry name" value="QUINIDINE RESISTANCE PROTEIN 1-RELATED"/>
    <property type="match status" value="1"/>
</dbReference>
<dbReference type="Pfam" id="PF07690">
    <property type="entry name" value="MFS_1"/>
    <property type="match status" value="1"/>
</dbReference>
<evidence type="ECO:0000256" key="2">
    <source>
        <dbReference type="ARBA" id="ARBA00022448"/>
    </source>
</evidence>
<feature type="transmembrane region" description="Helical" evidence="6">
    <location>
        <begin position="553"/>
        <end position="580"/>
    </location>
</feature>
<feature type="transmembrane region" description="Helical" evidence="6">
    <location>
        <begin position="742"/>
        <end position="760"/>
    </location>
</feature>
<organism evidence="8 9">
    <name type="scientific">Agrocybe chaxingu</name>
    <dbReference type="NCBI Taxonomy" id="84603"/>
    <lineage>
        <taxon>Eukaryota</taxon>
        <taxon>Fungi</taxon>
        <taxon>Dikarya</taxon>
        <taxon>Basidiomycota</taxon>
        <taxon>Agaricomycotina</taxon>
        <taxon>Agaricomycetes</taxon>
        <taxon>Agaricomycetidae</taxon>
        <taxon>Agaricales</taxon>
        <taxon>Agaricineae</taxon>
        <taxon>Strophariaceae</taxon>
        <taxon>Agrocybe</taxon>
    </lineage>
</organism>
<comment type="caution">
    <text evidence="8">The sequence shown here is derived from an EMBL/GenBank/DDBJ whole genome shotgun (WGS) entry which is preliminary data.</text>
</comment>
<evidence type="ECO:0000259" key="7">
    <source>
        <dbReference type="PROSITE" id="PS50850"/>
    </source>
</evidence>
<proteinExistence type="predicted"/>
<dbReference type="GO" id="GO:0005886">
    <property type="term" value="C:plasma membrane"/>
    <property type="evidence" value="ECO:0007669"/>
    <property type="project" value="TreeGrafter"/>
</dbReference>
<accession>A0A9W8N0L1</accession>
<dbReference type="SUPFAM" id="SSF103473">
    <property type="entry name" value="MFS general substrate transporter"/>
    <property type="match status" value="1"/>
</dbReference>
<name>A0A9W8N0L1_9AGAR</name>
<dbReference type="Gene3D" id="1.20.1250.20">
    <property type="entry name" value="MFS general substrate transporter like domains"/>
    <property type="match status" value="1"/>
</dbReference>
<feature type="transmembrane region" description="Helical" evidence="6">
    <location>
        <begin position="446"/>
        <end position="465"/>
    </location>
</feature>
<evidence type="ECO:0000256" key="3">
    <source>
        <dbReference type="ARBA" id="ARBA00022692"/>
    </source>
</evidence>
<feature type="domain" description="Major facilitator superfamily (MFS) profile" evidence="7">
    <location>
        <begin position="300"/>
        <end position="764"/>
    </location>
</feature>
<dbReference type="Proteomes" id="UP001148786">
    <property type="component" value="Unassembled WGS sequence"/>
</dbReference>
<dbReference type="OrthoDB" id="440553at2759"/>